<dbReference type="EMBL" id="JAEVHM010000171">
    <property type="protein sequence ID" value="MBM0234776.1"/>
    <property type="molecule type" value="Genomic_DNA"/>
</dbReference>
<name>A0ABS1XZT5_9ACTN</name>
<keyword evidence="3" id="KW-1185">Reference proteome</keyword>
<organism evidence="2 3">
    <name type="scientific">Micromonospora parastrephiae</name>
    <dbReference type="NCBI Taxonomy" id="2806101"/>
    <lineage>
        <taxon>Bacteria</taxon>
        <taxon>Bacillati</taxon>
        <taxon>Actinomycetota</taxon>
        <taxon>Actinomycetes</taxon>
        <taxon>Micromonosporales</taxon>
        <taxon>Micromonosporaceae</taxon>
        <taxon>Micromonospora</taxon>
    </lineage>
</organism>
<proteinExistence type="predicted"/>
<reference evidence="2 3" key="1">
    <citation type="submission" date="2021-01" db="EMBL/GenBank/DDBJ databases">
        <title>Draft genome sequence of Micromonospora sp. strain STR1_7.</title>
        <authorList>
            <person name="Karlyshev A."/>
            <person name="Jawad R."/>
        </authorList>
    </citation>
    <scope>NUCLEOTIDE SEQUENCE [LARGE SCALE GENOMIC DNA]</scope>
    <source>
        <strain evidence="2 3">STR1-7</strain>
    </source>
</reference>
<dbReference type="Proteomes" id="UP000601027">
    <property type="component" value="Unassembled WGS sequence"/>
</dbReference>
<dbReference type="RefSeq" id="WP_203177835.1">
    <property type="nucleotide sequence ID" value="NZ_JAEVHM010000171.1"/>
</dbReference>
<comment type="caution">
    <text evidence="2">The sequence shown here is derived from an EMBL/GenBank/DDBJ whole genome shotgun (WGS) entry which is preliminary data.</text>
</comment>
<evidence type="ECO:0000313" key="3">
    <source>
        <dbReference type="Proteomes" id="UP000601027"/>
    </source>
</evidence>
<feature type="compositionally biased region" description="Low complexity" evidence="1">
    <location>
        <begin position="48"/>
        <end position="61"/>
    </location>
</feature>
<sequence length="61" mass="6013">MDTLRPGDTGTVEQASRPVSSAPADTVDGAAATAPVTVGPGYAPAVDPGRGVPSRRGPPTR</sequence>
<protein>
    <submittedName>
        <fullName evidence="2">Uncharacterized protein</fullName>
    </submittedName>
</protein>
<gene>
    <name evidence="2" type="ORF">JNW91_24955</name>
</gene>
<accession>A0ABS1XZT5</accession>
<evidence type="ECO:0000256" key="1">
    <source>
        <dbReference type="SAM" id="MobiDB-lite"/>
    </source>
</evidence>
<feature type="region of interest" description="Disordered" evidence="1">
    <location>
        <begin position="1"/>
        <end position="61"/>
    </location>
</feature>
<evidence type="ECO:0000313" key="2">
    <source>
        <dbReference type="EMBL" id="MBM0234776.1"/>
    </source>
</evidence>